<dbReference type="GO" id="GO:0005788">
    <property type="term" value="C:endoplasmic reticulum lumen"/>
    <property type="evidence" value="ECO:0007669"/>
    <property type="project" value="UniProtKB-UniRule"/>
</dbReference>
<evidence type="ECO:0000313" key="12">
    <source>
        <dbReference type="EMBL" id="PSK42212.1"/>
    </source>
</evidence>
<dbReference type="InterPro" id="IPR045149">
    <property type="entry name" value="OS-9-like"/>
</dbReference>
<dbReference type="SUPFAM" id="SSF50911">
    <property type="entry name" value="Mannose 6-phosphate receptor domain"/>
    <property type="match status" value="1"/>
</dbReference>
<gene>
    <name evidence="12" type="ORF">B9Z65_4126</name>
</gene>
<dbReference type="OrthoDB" id="448954at2759"/>
<feature type="coiled-coil region" evidence="8">
    <location>
        <begin position="115"/>
        <end position="142"/>
    </location>
</feature>
<evidence type="ECO:0000259" key="11">
    <source>
        <dbReference type="PROSITE" id="PS51914"/>
    </source>
</evidence>
<sequence length="566" mass="63131">MRGFWALPALLRVAVAGKNSFSVNDDLLAHPQFEIKFPQDYVSEQKAGFLLQGSVPQHPVEDSESVALQKQDPASQWTPHGSSSDGKKHRYEALTMNDQRYLCSIPIIDPATEQADNATLTRREEEKELERANNRGWELLQEMQGHCIYYWSGWWSYRYCFNQGVKQFHQLPPQPGMALHPPVEDPNVPGFELGTMEGTIKADDVSEGKELGRHLNSLAAAKSVGSLETRGDTRYLVQKLEGGTTCDLTGKGRKIEVQFHCSPSSSDHIAFIKELATCTYLMVINTPRLCTDVAFLPPSRDHPNPISCSPILTPEEVPAYKAKIAARAKKTIEQEVPNPLAEKITSRAPARVGEIVVGAHKWIPEGRELEKTSIVGGGKETFVDVIANSLGKSLTPEELKKLGIMSTKQIDDLKKQLDRIAGDKEWKLEVVDTPRGREYRGIIGDDDDDDEEEVTGAASNQGSREEYEKDKFEANQREATKKAKDRLQQAAGDHKEDIETSLEKALNRHIENSKKARKGKKGGDSEKDEAKARKEAILEALQGRDDVDEVVVLFEDGEEVIPREEL</sequence>
<evidence type="ECO:0000256" key="6">
    <source>
        <dbReference type="ARBA" id="ARBA00023157"/>
    </source>
</evidence>
<evidence type="ECO:0000256" key="8">
    <source>
        <dbReference type="SAM" id="Coils"/>
    </source>
</evidence>
<feature type="chain" id="PRO_5015197532" description="Endoplasmic reticulum lectin" evidence="10">
    <location>
        <begin position="17"/>
        <end position="566"/>
    </location>
</feature>
<comment type="function">
    <text evidence="7">Lectin involved in the quality control of the secretory pathway. As a member of the endoplasmic reticulum-associated degradation lumenal (ERAD-L) surveillance system, targets misfolded endoplasmic reticulum lumenal glycoproteins for degradation.</text>
</comment>
<organism evidence="12 13">
    <name type="scientific">Elsinoe australis</name>
    <dbReference type="NCBI Taxonomy" id="40998"/>
    <lineage>
        <taxon>Eukaryota</taxon>
        <taxon>Fungi</taxon>
        <taxon>Dikarya</taxon>
        <taxon>Ascomycota</taxon>
        <taxon>Pezizomycotina</taxon>
        <taxon>Dothideomycetes</taxon>
        <taxon>Dothideomycetidae</taxon>
        <taxon>Myriangiales</taxon>
        <taxon>Elsinoaceae</taxon>
        <taxon>Elsinoe</taxon>
    </lineage>
</organism>
<dbReference type="Pfam" id="PF07915">
    <property type="entry name" value="PRKCSH"/>
    <property type="match status" value="1"/>
</dbReference>
<evidence type="ECO:0000256" key="9">
    <source>
        <dbReference type="SAM" id="MobiDB-lite"/>
    </source>
</evidence>
<evidence type="ECO:0000256" key="2">
    <source>
        <dbReference type="ARBA" id="ARBA00009918"/>
    </source>
</evidence>
<evidence type="ECO:0000256" key="3">
    <source>
        <dbReference type="ARBA" id="ARBA00022729"/>
    </source>
</evidence>
<dbReference type="Proteomes" id="UP000243723">
    <property type="component" value="Unassembled WGS sequence"/>
</dbReference>
<dbReference type="InterPro" id="IPR044865">
    <property type="entry name" value="MRH_dom"/>
</dbReference>
<keyword evidence="5 7" id="KW-0256">Endoplasmic reticulum</keyword>
<dbReference type="GO" id="GO:0030970">
    <property type="term" value="P:retrograde protein transport, ER to cytosol"/>
    <property type="evidence" value="ECO:0007669"/>
    <property type="project" value="TreeGrafter"/>
</dbReference>
<feature type="compositionally biased region" description="Basic and acidic residues" evidence="9">
    <location>
        <begin position="521"/>
        <end position="531"/>
    </location>
</feature>
<comment type="caution">
    <text evidence="12">The sequence shown here is derived from an EMBL/GenBank/DDBJ whole genome shotgun (WGS) entry which is preliminary data.</text>
</comment>
<feature type="region of interest" description="Disordered" evidence="9">
    <location>
        <begin position="438"/>
        <end position="531"/>
    </location>
</feature>
<dbReference type="GO" id="GO:0030968">
    <property type="term" value="P:endoplasmic reticulum unfolded protein response"/>
    <property type="evidence" value="ECO:0007669"/>
    <property type="project" value="UniProtKB-UniRule"/>
</dbReference>
<evidence type="ECO:0000256" key="1">
    <source>
        <dbReference type="ARBA" id="ARBA00004367"/>
    </source>
</evidence>
<name>A0A2P7Z1W5_9PEZI</name>
<dbReference type="InterPro" id="IPR009011">
    <property type="entry name" value="Man6P_isomerase_rcpt-bd_dom_sf"/>
</dbReference>
<protein>
    <recommendedName>
        <fullName evidence="7">Endoplasmic reticulum lectin</fullName>
    </recommendedName>
    <alternativeName>
        <fullName evidence="7">Protein OS-9 homolog</fullName>
    </alternativeName>
</protein>
<keyword evidence="7" id="KW-0472">Membrane</keyword>
<dbReference type="GO" id="GO:0005789">
    <property type="term" value="C:endoplasmic reticulum membrane"/>
    <property type="evidence" value="ECO:0007669"/>
    <property type="project" value="UniProtKB-SubCell"/>
</dbReference>
<evidence type="ECO:0000256" key="4">
    <source>
        <dbReference type="ARBA" id="ARBA00022734"/>
    </source>
</evidence>
<dbReference type="PANTHER" id="PTHR15414:SF0">
    <property type="entry name" value="ENDOPLASMIC RETICULUM LECTIN 1"/>
    <property type="match status" value="1"/>
</dbReference>
<keyword evidence="13" id="KW-1185">Reference proteome</keyword>
<feature type="signal peptide" evidence="10">
    <location>
        <begin position="1"/>
        <end position="16"/>
    </location>
</feature>
<feature type="compositionally biased region" description="Basic and acidic residues" evidence="9">
    <location>
        <begin position="463"/>
        <end position="514"/>
    </location>
</feature>
<accession>A0A2P7Z1W5</accession>
<reference evidence="12 13" key="1">
    <citation type="submission" date="2017-05" db="EMBL/GenBank/DDBJ databases">
        <title>Draft genome sequence of Elsinoe australis.</title>
        <authorList>
            <person name="Cheng Q."/>
        </authorList>
    </citation>
    <scope>NUCLEOTIDE SEQUENCE [LARGE SCALE GENOMIC DNA]</scope>
    <source>
        <strain evidence="12 13">NL1</strain>
    </source>
</reference>
<feature type="compositionally biased region" description="Acidic residues" evidence="9">
    <location>
        <begin position="444"/>
        <end position="454"/>
    </location>
</feature>
<dbReference type="STRING" id="40998.A0A2P7Z1W5"/>
<dbReference type="Gene3D" id="2.70.130.10">
    <property type="entry name" value="Mannose-6-phosphate receptor binding domain"/>
    <property type="match status" value="1"/>
</dbReference>
<comment type="similarity">
    <text evidence="2 7">Belongs to the OS-9 family.</text>
</comment>
<dbReference type="PROSITE" id="PS51914">
    <property type="entry name" value="MRH"/>
    <property type="match status" value="1"/>
</dbReference>
<dbReference type="AlphaFoldDB" id="A0A2P7Z1W5"/>
<comment type="subcellular location">
    <subcellularLocation>
        <location evidence="1 7">Endoplasmic reticulum membrane</location>
        <topology evidence="1 7">Peripheral membrane protein</topology>
        <orientation evidence="1 7">Lumenal side</orientation>
    </subcellularLocation>
</comment>
<keyword evidence="6" id="KW-1015">Disulfide bond</keyword>
<feature type="domain" description="MRH" evidence="11">
    <location>
        <begin position="145"/>
        <end position="292"/>
    </location>
</feature>
<dbReference type="GO" id="GO:0030246">
    <property type="term" value="F:carbohydrate binding"/>
    <property type="evidence" value="ECO:0007669"/>
    <property type="project" value="UniProtKB-UniRule"/>
</dbReference>
<keyword evidence="4 7" id="KW-0430">Lectin</keyword>
<feature type="compositionally biased region" description="Polar residues" evidence="9">
    <location>
        <begin position="66"/>
        <end position="84"/>
    </location>
</feature>
<evidence type="ECO:0000313" key="13">
    <source>
        <dbReference type="Proteomes" id="UP000243723"/>
    </source>
</evidence>
<proteinExistence type="inferred from homology"/>
<dbReference type="EMBL" id="NHZQ01000335">
    <property type="protein sequence ID" value="PSK42212.1"/>
    <property type="molecule type" value="Genomic_DNA"/>
</dbReference>
<keyword evidence="3 10" id="KW-0732">Signal</keyword>
<evidence type="ECO:0000256" key="10">
    <source>
        <dbReference type="SAM" id="SignalP"/>
    </source>
</evidence>
<feature type="region of interest" description="Disordered" evidence="9">
    <location>
        <begin position="56"/>
        <end position="88"/>
    </location>
</feature>
<evidence type="ECO:0000256" key="5">
    <source>
        <dbReference type="ARBA" id="ARBA00022824"/>
    </source>
</evidence>
<keyword evidence="8" id="KW-0175">Coiled coil</keyword>
<evidence type="ECO:0000256" key="7">
    <source>
        <dbReference type="RuleBase" id="RU369099"/>
    </source>
</evidence>
<dbReference type="InterPro" id="IPR012913">
    <property type="entry name" value="OS9-like_dom"/>
</dbReference>
<dbReference type="PANTHER" id="PTHR15414">
    <property type="entry name" value="OS-9-RELATED"/>
    <property type="match status" value="1"/>
</dbReference>